<dbReference type="InterPro" id="IPR013320">
    <property type="entry name" value="ConA-like_dom_sf"/>
</dbReference>
<dbReference type="Proteomes" id="UP001597347">
    <property type="component" value="Unassembled WGS sequence"/>
</dbReference>
<dbReference type="InterPro" id="IPR006558">
    <property type="entry name" value="LamG-like"/>
</dbReference>
<evidence type="ECO:0000256" key="1">
    <source>
        <dbReference type="ARBA" id="ARBA00022729"/>
    </source>
</evidence>
<evidence type="ECO:0000313" key="5">
    <source>
        <dbReference type="EMBL" id="MFD1722316.1"/>
    </source>
</evidence>
<gene>
    <name evidence="5" type="ORF">ACFSBI_12225</name>
</gene>
<accession>A0ABW4LFQ7</accession>
<comment type="caution">
    <text evidence="5">The sequence shown here is derived from an EMBL/GenBank/DDBJ whole genome shotgun (WGS) entry which is preliminary data.</text>
</comment>
<evidence type="ECO:0000256" key="2">
    <source>
        <dbReference type="ARBA" id="ARBA00023157"/>
    </source>
</evidence>
<organism evidence="5 6">
    <name type="scientific">Amnibacterium endophyticum</name>
    <dbReference type="NCBI Taxonomy" id="2109337"/>
    <lineage>
        <taxon>Bacteria</taxon>
        <taxon>Bacillati</taxon>
        <taxon>Actinomycetota</taxon>
        <taxon>Actinomycetes</taxon>
        <taxon>Micrococcales</taxon>
        <taxon>Microbacteriaceae</taxon>
        <taxon>Amnibacterium</taxon>
    </lineage>
</organism>
<name>A0ABW4LFQ7_9MICO</name>
<proteinExistence type="predicted"/>
<feature type="chain" id="PRO_5047383773" evidence="3">
    <location>
        <begin position="34"/>
        <end position="296"/>
    </location>
</feature>
<protein>
    <submittedName>
        <fullName evidence="5">LamG-like jellyroll fold domain-containing protein</fullName>
    </submittedName>
</protein>
<keyword evidence="6" id="KW-1185">Reference proteome</keyword>
<dbReference type="SUPFAM" id="SSF49899">
    <property type="entry name" value="Concanavalin A-like lectins/glucanases"/>
    <property type="match status" value="1"/>
</dbReference>
<evidence type="ECO:0000256" key="3">
    <source>
        <dbReference type="SAM" id="SignalP"/>
    </source>
</evidence>
<dbReference type="Pfam" id="PF13385">
    <property type="entry name" value="Laminin_G_3"/>
    <property type="match status" value="1"/>
</dbReference>
<dbReference type="SMART" id="SM00560">
    <property type="entry name" value="LamGL"/>
    <property type="match status" value="1"/>
</dbReference>
<evidence type="ECO:0000259" key="4">
    <source>
        <dbReference type="SMART" id="SM00560"/>
    </source>
</evidence>
<keyword evidence="1 3" id="KW-0732">Signal</keyword>
<feature type="signal peptide" evidence="3">
    <location>
        <begin position="1"/>
        <end position="33"/>
    </location>
</feature>
<evidence type="ECO:0000313" key="6">
    <source>
        <dbReference type="Proteomes" id="UP001597347"/>
    </source>
</evidence>
<dbReference type="Gene3D" id="2.60.120.200">
    <property type="match status" value="1"/>
</dbReference>
<reference evidence="6" key="1">
    <citation type="journal article" date="2019" name="Int. J. Syst. Evol. Microbiol.">
        <title>The Global Catalogue of Microorganisms (GCM) 10K type strain sequencing project: providing services to taxonomists for standard genome sequencing and annotation.</title>
        <authorList>
            <consortium name="The Broad Institute Genomics Platform"/>
            <consortium name="The Broad Institute Genome Sequencing Center for Infectious Disease"/>
            <person name="Wu L."/>
            <person name="Ma J."/>
        </authorList>
    </citation>
    <scope>NUCLEOTIDE SEQUENCE [LARGE SCALE GENOMIC DNA]</scope>
    <source>
        <strain evidence="6">CGMCC 1.12471</strain>
    </source>
</reference>
<dbReference type="RefSeq" id="WP_377935311.1">
    <property type="nucleotide sequence ID" value="NZ_JBHUEA010000019.1"/>
</dbReference>
<dbReference type="EMBL" id="JBHUEA010000019">
    <property type="protein sequence ID" value="MFD1722316.1"/>
    <property type="molecule type" value="Genomic_DNA"/>
</dbReference>
<sequence>MRDRRRAGLGLLAAAAVAAAALLAPGTSGSFTAAITNTTDTAKAATQFTCSDVFAAVRTKAANTYFEYTLTEAAGTTGAADSSAAGNPGIYQGTHSTDTATPTACPNDAPKVAYAPAGTASAPQYVTTTNTVGASPTTFSLVVWFKTSTKSGRLIGLGNQQTGASGIYDRQVYLQPTGQLSFGTYLNGYQIITSPSGRDYADGLWHQVVATLTPGTPNTGMSLYVDGALAAANTAYTSAQSNTGYWRIGYDSLGSSWTGGTATNASFVGSIKYAAAYRYALSPGEVRSMYSIGLPA</sequence>
<keyword evidence="2" id="KW-1015">Disulfide bond</keyword>
<feature type="domain" description="LamG-like jellyroll fold" evidence="4">
    <location>
        <begin position="137"/>
        <end position="284"/>
    </location>
</feature>